<keyword evidence="5 9" id="KW-0812">Transmembrane</keyword>
<evidence type="ECO:0000256" key="3">
    <source>
        <dbReference type="ARBA" id="ARBA00022475"/>
    </source>
</evidence>
<dbReference type="PANTHER" id="PTHR35011">
    <property type="entry name" value="2,3-DIKETO-L-GULONATE TRAP TRANSPORTER SMALL PERMEASE PROTEIN YIAM"/>
    <property type="match status" value="1"/>
</dbReference>
<keyword evidence="3" id="KW-1003">Cell membrane</keyword>
<feature type="transmembrane region" description="Helical" evidence="9">
    <location>
        <begin position="98"/>
        <end position="123"/>
    </location>
</feature>
<keyword evidence="6 9" id="KW-1133">Transmembrane helix</keyword>
<sequence>MSTPSKSPAASRIENRTASLLVWGGGVALIVMAFVITIEALMRKFLNHSFGGVDEITSYVFAAASTAAFAAAVLNGTHIRIAILRDRLAPPLRVGLDLIAWGCLAVVFAILAWRGTLLAITSFTDGARSVTPMRTALWIPQGIWALGLTMTVLAALMLAVRAIGRLRAGDRAGAAALFAPVDEVASTLEPVISSGDTEKGPGR</sequence>
<protein>
    <recommendedName>
        <fullName evidence="9">TRAP transporter small permease protein</fullName>
    </recommendedName>
</protein>
<comment type="caution">
    <text evidence="11">The sequence shown here is derived from an EMBL/GenBank/DDBJ whole genome shotgun (WGS) entry which is preliminary data.</text>
</comment>
<gene>
    <name evidence="11" type="ORF">GCM10011505_49100</name>
</gene>
<accession>A0ABQ1JBY8</accession>
<dbReference type="Proteomes" id="UP000603352">
    <property type="component" value="Unassembled WGS sequence"/>
</dbReference>
<dbReference type="Pfam" id="PF04290">
    <property type="entry name" value="DctQ"/>
    <property type="match status" value="1"/>
</dbReference>
<name>A0ABQ1JBY8_9PROT</name>
<feature type="transmembrane region" description="Helical" evidence="9">
    <location>
        <begin position="20"/>
        <end position="38"/>
    </location>
</feature>
<evidence type="ECO:0000256" key="7">
    <source>
        <dbReference type="ARBA" id="ARBA00023136"/>
    </source>
</evidence>
<evidence type="ECO:0000256" key="9">
    <source>
        <dbReference type="RuleBase" id="RU369079"/>
    </source>
</evidence>
<keyword evidence="2 9" id="KW-0813">Transport</keyword>
<comment type="subcellular location">
    <subcellularLocation>
        <location evidence="1 9">Cell inner membrane</location>
        <topology evidence="1 9">Multi-pass membrane protein</topology>
    </subcellularLocation>
</comment>
<dbReference type="InterPro" id="IPR007387">
    <property type="entry name" value="TRAP_DctQ"/>
</dbReference>
<evidence type="ECO:0000259" key="10">
    <source>
        <dbReference type="Pfam" id="PF04290"/>
    </source>
</evidence>
<keyword evidence="7 9" id="KW-0472">Membrane</keyword>
<proteinExistence type="inferred from homology"/>
<keyword evidence="12" id="KW-1185">Reference proteome</keyword>
<feature type="transmembrane region" description="Helical" evidence="9">
    <location>
        <begin position="58"/>
        <end position="77"/>
    </location>
</feature>
<comment type="function">
    <text evidence="9">Part of the tripartite ATP-independent periplasmic (TRAP) transport system.</text>
</comment>
<organism evidence="11 12">
    <name type="scientific">Tistrella bauzanensis</name>
    <dbReference type="NCBI Taxonomy" id="657419"/>
    <lineage>
        <taxon>Bacteria</taxon>
        <taxon>Pseudomonadati</taxon>
        <taxon>Pseudomonadota</taxon>
        <taxon>Alphaproteobacteria</taxon>
        <taxon>Geminicoccales</taxon>
        <taxon>Geminicoccaceae</taxon>
        <taxon>Tistrella</taxon>
    </lineage>
</organism>
<evidence type="ECO:0000313" key="11">
    <source>
        <dbReference type="EMBL" id="GGB62666.1"/>
    </source>
</evidence>
<keyword evidence="4 9" id="KW-0997">Cell inner membrane</keyword>
<reference evidence="12" key="1">
    <citation type="journal article" date="2019" name="Int. J. Syst. Evol. Microbiol.">
        <title>The Global Catalogue of Microorganisms (GCM) 10K type strain sequencing project: providing services to taxonomists for standard genome sequencing and annotation.</title>
        <authorList>
            <consortium name="The Broad Institute Genomics Platform"/>
            <consortium name="The Broad Institute Genome Sequencing Center for Infectious Disease"/>
            <person name="Wu L."/>
            <person name="Ma J."/>
        </authorList>
    </citation>
    <scope>NUCLEOTIDE SEQUENCE [LARGE SCALE GENOMIC DNA]</scope>
    <source>
        <strain evidence="12">CGMCC 1.10188</strain>
    </source>
</reference>
<evidence type="ECO:0000256" key="1">
    <source>
        <dbReference type="ARBA" id="ARBA00004429"/>
    </source>
</evidence>
<feature type="transmembrane region" description="Helical" evidence="9">
    <location>
        <begin position="143"/>
        <end position="163"/>
    </location>
</feature>
<dbReference type="InterPro" id="IPR055348">
    <property type="entry name" value="DctQ"/>
</dbReference>
<evidence type="ECO:0000313" key="12">
    <source>
        <dbReference type="Proteomes" id="UP000603352"/>
    </source>
</evidence>
<evidence type="ECO:0000256" key="5">
    <source>
        <dbReference type="ARBA" id="ARBA00022692"/>
    </source>
</evidence>
<evidence type="ECO:0000256" key="2">
    <source>
        <dbReference type="ARBA" id="ARBA00022448"/>
    </source>
</evidence>
<evidence type="ECO:0000256" key="4">
    <source>
        <dbReference type="ARBA" id="ARBA00022519"/>
    </source>
</evidence>
<comment type="similarity">
    <text evidence="8 9">Belongs to the TRAP transporter small permease family.</text>
</comment>
<dbReference type="EMBL" id="BMDZ01000120">
    <property type="protein sequence ID" value="GGB62666.1"/>
    <property type="molecule type" value="Genomic_DNA"/>
</dbReference>
<feature type="domain" description="Tripartite ATP-independent periplasmic transporters DctQ component" evidence="10">
    <location>
        <begin position="32"/>
        <end position="163"/>
    </location>
</feature>
<evidence type="ECO:0000256" key="8">
    <source>
        <dbReference type="ARBA" id="ARBA00038436"/>
    </source>
</evidence>
<comment type="subunit">
    <text evidence="9">The complex comprises the extracytoplasmic solute receptor protein and the two transmembrane proteins.</text>
</comment>
<dbReference type="PANTHER" id="PTHR35011:SF10">
    <property type="entry name" value="TRAP TRANSPORTER SMALL PERMEASE PROTEIN"/>
    <property type="match status" value="1"/>
</dbReference>
<evidence type="ECO:0000256" key="6">
    <source>
        <dbReference type="ARBA" id="ARBA00022989"/>
    </source>
</evidence>
<dbReference type="RefSeq" id="WP_188582986.1">
    <property type="nucleotide sequence ID" value="NZ_BMDZ01000120.1"/>
</dbReference>